<proteinExistence type="predicted"/>
<evidence type="ECO:0000313" key="4">
    <source>
        <dbReference type="EMBL" id="THX14594.1"/>
    </source>
</evidence>
<feature type="signal peptide" evidence="2">
    <location>
        <begin position="1"/>
        <end position="17"/>
    </location>
</feature>
<dbReference type="Pfam" id="PF22974">
    <property type="entry name" value="DUF7029"/>
    <property type="match status" value="1"/>
</dbReference>
<feature type="chain" id="PRO_5020574748" description="DUF7029 domain-containing protein" evidence="2">
    <location>
        <begin position="18"/>
        <end position="1098"/>
    </location>
</feature>
<evidence type="ECO:0000256" key="1">
    <source>
        <dbReference type="SAM" id="MobiDB-lite"/>
    </source>
</evidence>
<name>A0A4S9D6Q2_AURPU</name>
<dbReference type="InterPro" id="IPR054293">
    <property type="entry name" value="DUF7029"/>
</dbReference>
<gene>
    <name evidence="4" type="ORF">D6D13_02972</name>
</gene>
<reference evidence="4" key="1">
    <citation type="submission" date="2018-10" db="EMBL/GenBank/DDBJ databases">
        <title>Fifty Aureobasidium pullulans genomes reveal a recombining polyextremotolerant generalist.</title>
        <authorList>
            <person name="Gostincar C."/>
            <person name="Turk M."/>
            <person name="Zajc J."/>
            <person name="Gunde-Cimerman N."/>
        </authorList>
    </citation>
    <scope>NUCLEOTIDE SEQUENCE [LARGE SCALE GENOMIC DNA]</scope>
    <source>
        <strain evidence="4">EXF-10085</strain>
    </source>
</reference>
<accession>A0A4S9D6Q2</accession>
<evidence type="ECO:0000256" key="2">
    <source>
        <dbReference type="SAM" id="SignalP"/>
    </source>
</evidence>
<evidence type="ECO:0000259" key="3">
    <source>
        <dbReference type="Pfam" id="PF22974"/>
    </source>
</evidence>
<feature type="compositionally biased region" description="Low complexity" evidence="1">
    <location>
        <begin position="280"/>
        <end position="297"/>
    </location>
</feature>
<feature type="domain" description="DUF7029" evidence="3">
    <location>
        <begin position="164"/>
        <end position="259"/>
    </location>
</feature>
<feature type="region of interest" description="Disordered" evidence="1">
    <location>
        <begin position="700"/>
        <end position="836"/>
    </location>
</feature>
<feature type="compositionally biased region" description="Low complexity" evidence="1">
    <location>
        <begin position="705"/>
        <end position="724"/>
    </location>
</feature>
<feature type="compositionally biased region" description="Low complexity" evidence="1">
    <location>
        <begin position="787"/>
        <end position="829"/>
    </location>
</feature>
<feature type="compositionally biased region" description="Polar residues" evidence="1">
    <location>
        <begin position="742"/>
        <end position="785"/>
    </location>
</feature>
<keyword evidence="2" id="KW-0732">Signal</keyword>
<dbReference type="EMBL" id="QZAS01000007">
    <property type="protein sequence ID" value="THX14594.1"/>
    <property type="molecule type" value="Genomic_DNA"/>
</dbReference>
<dbReference type="AlphaFoldDB" id="A0A4S9D6Q2"/>
<protein>
    <recommendedName>
        <fullName evidence="3">DUF7029 domain-containing protein</fullName>
    </recommendedName>
</protein>
<feature type="compositionally biased region" description="Low complexity" evidence="1">
    <location>
        <begin position="732"/>
        <end position="741"/>
    </location>
</feature>
<sequence length="1098" mass="117249">MRYLGIALASVAGGVSAFPASSGTFFNGSNPQAAAAVINGTTYLNSTTTRVPTTALVPATSIVPTTIYTTVYQGADHVVSTVYKTVTLSASSTPITGAQGNFDWSETADAPVPTVTLSPAVHWDVVVGPQNLIPANQPAPLYYNDGGPRADPSVAHSFGTLDINYKIPAVNLDHTDCATSISYDSGVLSVKFADAACFAQAQGSWSSNQQLIFITYSNICQNFANGEFCYYVSSSLVFSVEGLTVTVSGEIVEVADWMNGAQFQWGVYKPEPQVSINGDNPTSTLSGGSTTSATPSSTNAACNAVDAKYGLPIGSLDVNFDRYLDDCLGYYDDLDSTPFDSYVDKISGTEDLDSKYVATEISEDETDFAYDYTYEEGNNDNLRRRDLAKVHHLSRRGFTRSFNKQWSFQLPKEQKNMVESPWGDARLLKEFKPSQPKKIKKPGKAEFDASMKIFCVGCGASGSVTIQGSGTISPLFSLTEGYVTVDANIMLALQLGVVAEVQYSYKYDEPLFSVGIPGLEYGIVKIGPMISVGVEVEFNAKAEGQLLAGATFGIQNAHSRLDLVNPGSSGSSGWSPTLTPRFEAEGEIDLTAGAGFPLAITCGIDIANGRIKADAGFKTAHKLVANANFKASAKLEGKKVEKEIGDEDCRGISTSLNYENYLAAVVGVKVFKKEAKKEFQIGTPYKALLKKGCIKLVNETTSAASPDPTETESPTESSSSPEATNTGDVSEPEASSNAEPSTTDGAPNPENTSDNGASPTDSSATESPSATGTSESDGATTSDPENNGDSSSGSNASSTDGSTTDPSSAENASDSSSDTGTPTTGSSESNNAANVEASRKFRRWLFPRTNVTRSAVYNNTDVTSNSTIIDVTNQTLAEEGKTVSDWSFPVINFEGYNTTSDTEVLTLVDSEEKFILTSCADENIYLEDIALSGTLQQRSCTINWQEVDGSVIADGLDRILHYYNNTMSKLGVSRLRISNEKDIPLESVYVNLYGFNDQTDVRDDDMNDNPADAEIYYLAYDEDDNTLYPIACSFEDASVGSKLFLAKDPKAGAELLASEDLISIVTGGKVSECHALDFKQPYGEDGYEAWNPDATEED</sequence>
<feature type="region of interest" description="Disordered" evidence="1">
    <location>
        <begin position="276"/>
        <end position="297"/>
    </location>
</feature>
<comment type="caution">
    <text evidence="4">The sequence shown here is derived from an EMBL/GenBank/DDBJ whole genome shotgun (WGS) entry which is preliminary data.</text>
</comment>
<organism evidence="4">
    <name type="scientific">Aureobasidium pullulans</name>
    <name type="common">Black yeast</name>
    <name type="synonym">Pullularia pullulans</name>
    <dbReference type="NCBI Taxonomy" id="5580"/>
    <lineage>
        <taxon>Eukaryota</taxon>
        <taxon>Fungi</taxon>
        <taxon>Dikarya</taxon>
        <taxon>Ascomycota</taxon>
        <taxon>Pezizomycotina</taxon>
        <taxon>Dothideomycetes</taxon>
        <taxon>Dothideomycetidae</taxon>
        <taxon>Dothideales</taxon>
        <taxon>Saccotheciaceae</taxon>
        <taxon>Aureobasidium</taxon>
    </lineage>
</organism>